<dbReference type="CDD" id="cd15831">
    <property type="entry name" value="BTAD"/>
    <property type="match status" value="1"/>
</dbReference>
<dbReference type="PANTHER" id="PTHR47691">
    <property type="entry name" value="REGULATOR-RELATED"/>
    <property type="match status" value="1"/>
</dbReference>
<dbReference type="PROSITE" id="PS51755">
    <property type="entry name" value="OMPR_PHOB"/>
    <property type="match status" value="1"/>
</dbReference>
<dbReference type="EMBL" id="JACJII010000001">
    <property type="protein sequence ID" value="MBA9005062.1"/>
    <property type="molecule type" value="Genomic_DNA"/>
</dbReference>
<dbReference type="Pfam" id="PF00931">
    <property type="entry name" value="NB-ARC"/>
    <property type="match status" value="1"/>
</dbReference>
<dbReference type="PRINTS" id="PR00364">
    <property type="entry name" value="DISEASERSIST"/>
</dbReference>
<evidence type="ECO:0000256" key="3">
    <source>
        <dbReference type="PROSITE-ProRule" id="PRU01091"/>
    </source>
</evidence>
<evidence type="ECO:0000259" key="4">
    <source>
        <dbReference type="PROSITE" id="PS51755"/>
    </source>
</evidence>
<dbReference type="PANTHER" id="PTHR47691:SF3">
    <property type="entry name" value="HTH-TYPE TRANSCRIPTIONAL REGULATOR RV0890C-RELATED"/>
    <property type="match status" value="1"/>
</dbReference>
<evidence type="ECO:0000313" key="5">
    <source>
        <dbReference type="EMBL" id="MBA9005062.1"/>
    </source>
</evidence>
<dbReference type="SMART" id="SM00862">
    <property type="entry name" value="Trans_reg_C"/>
    <property type="match status" value="1"/>
</dbReference>
<dbReference type="GO" id="GO:0003677">
    <property type="term" value="F:DNA binding"/>
    <property type="evidence" value="ECO:0007669"/>
    <property type="project" value="UniProtKB-UniRule"/>
</dbReference>
<dbReference type="SUPFAM" id="SSF46894">
    <property type="entry name" value="C-terminal effector domain of the bipartite response regulators"/>
    <property type="match status" value="1"/>
</dbReference>
<keyword evidence="6" id="KW-1185">Reference proteome</keyword>
<keyword evidence="2 3" id="KW-0238">DNA-binding</keyword>
<dbReference type="Gene3D" id="1.10.10.10">
    <property type="entry name" value="Winged helix-like DNA-binding domain superfamily/Winged helix DNA-binding domain"/>
    <property type="match status" value="1"/>
</dbReference>
<dbReference type="GO" id="GO:0006355">
    <property type="term" value="P:regulation of DNA-templated transcription"/>
    <property type="evidence" value="ECO:0007669"/>
    <property type="project" value="InterPro"/>
</dbReference>
<dbReference type="Pfam" id="PF00486">
    <property type="entry name" value="Trans_reg_C"/>
    <property type="match status" value="1"/>
</dbReference>
<dbReference type="SUPFAM" id="SSF48452">
    <property type="entry name" value="TPR-like"/>
    <property type="match status" value="4"/>
</dbReference>
<dbReference type="InterPro" id="IPR016032">
    <property type="entry name" value="Sig_transdc_resp-reg_C-effctor"/>
</dbReference>
<name>A0A7W3N069_9ACTN</name>
<dbReference type="InterPro" id="IPR001867">
    <property type="entry name" value="OmpR/PhoB-type_DNA-bd"/>
</dbReference>
<accession>A0A7W3N069</accession>
<sequence>MRFGVLGPLEVWTRDGGRAPIPEAKVRALLADLIVHDGRTAPAARLIDDLWGDRPPANPAGALQARVSQLRRALEDAEPGGRDLVVTRPQGYALQITGDTVDARRFADLTERARRAAHPADRAALLDEALGLWRGPAFADFADEEFARAAAVRLEEQRLAALEDRAEARLELGRHAALVGELEELLVHHPFRERLRAAHLRALYQAGRQSDALTEYARFRERLAEELGVDPGPRLVALHQAILRQDPALDPPARPARTNLPAEVTELIGRDDELAGTRALLAEHRMVTLTGPGGVGKTRLAIEVASRLRHEYPDGVWLVELATTTRPVEAVAAVLGVRDDEGPDLADRLAAALRTRRSLLVLDNCEHVVTAAAELADALLRAAPGVRILATSREPLGLAGERVSPVPPLRAPGPWDAADPSAITAFSAVRLFVARAAAAAPGFALDAGNAAAVAAICRGLDGLPLALELAATRVRGLEVHELAARLDDRFRLLDGGRRGGPARQRTLRAMIDWSWEPLTGPERAVLRRLAVHADGCTLQAAEAVCSGDGVAREDVADVLARLVDRSLASRTGGRYRLLESVAAYCVERLREAAEEDRVRRRHLHYYADLAERAASGLRGPRQGEWLERLDAESANVRTALDHAADADAALRLACAMAWYWFLRGRLGEGVRLLGTALALDGGDPAARAEAMTWQAGLALHRGDGTFRGPRTDEILRLHDDLGDPGRRAWAHWFLAFAHLGSGDPAANEERVDRALEGFRETGDRWGIAAALTVKARHRYLRGELTAAERDGRESLALFDALGDRWGRLQATDVLGILAEMTGDYRRAERLHRDGLRIAERFGLRVDASTRLAKLGRIAMLTGDHAEAVRLQEEARRLAAGHALPRAEQFAEVGLGMAARRQGRLRDAERHLNAWLDWCRGIDGDPGAALILAELGFVAELRGDAEAALALHTEGLEAARNTGDPRAVALALEGLAGAHALAGRPGRAARLLGTAAAAREEAGAPLPEGERGDVERITANVRAALGDVVFEEKHDAGRSAWNGPAGAGWDR</sequence>
<dbReference type="Gene3D" id="1.25.40.10">
    <property type="entry name" value="Tetratricopeptide repeat domain"/>
    <property type="match status" value="3"/>
</dbReference>
<organism evidence="5 6">
    <name type="scientific">Thermomonospora cellulosilytica</name>
    <dbReference type="NCBI Taxonomy" id="1411118"/>
    <lineage>
        <taxon>Bacteria</taxon>
        <taxon>Bacillati</taxon>
        <taxon>Actinomycetota</taxon>
        <taxon>Actinomycetes</taxon>
        <taxon>Streptosporangiales</taxon>
        <taxon>Thermomonosporaceae</taxon>
        <taxon>Thermomonospora</taxon>
    </lineage>
</organism>
<reference evidence="5 6" key="1">
    <citation type="submission" date="2020-08" db="EMBL/GenBank/DDBJ databases">
        <title>Sequencing the genomes of 1000 actinobacteria strains.</title>
        <authorList>
            <person name="Klenk H.-P."/>
        </authorList>
    </citation>
    <scope>NUCLEOTIDE SEQUENCE [LARGE SCALE GENOMIC DNA]</scope>
    <source>
        <strain evidence="5 6">DSM 45823</strain>
    </source>
</reference>
<dbReference type="Pfam" id="PF25872">
    <property type="entry name" value="HTH_77"/>
    <property type="match status" value="1"/>
</dbReference>
<dbReference type="GO" id="GO:0000160">
    <property type="term" value="P:phosphorelay signal transduction system"/>
    <property type="evidence" value="ECO:0007669"/>
    <property type="project" value="InterPro"/>
</dbReference>
<dbReference type="AlphaFoldDB" id="A0A7W3N069"/>
<dbReference type="Pfam" id="PF03704">
    <property type="entry name" value="BTAD"/>
    <property type="match status" value="1"/>
</dbReference>
<dbReference type="RefSeq" id="WP_182706351.1">
    <property type="nucleotide sequence ID" value="NZ_JACJII010000001.1"/>
</dbReference>
<protein>
    <submittedName>
        <fullName evidence="5">Putative ATPase/DNA-binding winged helix-turn-helix (WHTH) protein</fullName>
    </submittedName>
</protein>
<evidence type="ECO:0000256" key="1">
    <source>
        <dbReference type="ARBA" id="ARBA00005820"/>
    </source>
</evidence>
<dbReference type="InterPro" id="IPR005158">
    <property type="entry name" value="BTAD"/>
</dbReference>
<dbReference type="SMART" id="SM01043">
    <property type="entry name" value="BTAD"/>
    <property type="match status" value="1"/>
</dbReference>
<dbReference type="SUPFAM" id="SSF52540">
    <property type="entry name" value="P-loop containing nucleoside triphosphate hydrolases"/>
    <property type="match status" value="1"/>
</dbReference>
<proteinExistence type="inferred from homology"/>
<dbReference type="InterPro" id="IPR011990">
    <property type="entry name" value="TPR-like_helical_dom_sf"/>
</dbReference>
<gene>
    <name evidence="5" type="ORF">HNR21_003944</name>
</gene>
<comment type="caution">
    <text evidence="5">The sequence shown here is derived from an EMBL/GenBank/DDBJ whole genome shotgun (WGS) entry which is preliminary data.</text>
</comment>
<feature type="domain" description="OmpR/PhoB-type" evidence="4">
    <location>
        <begin position="1"/>
        <end position="96"/>
    </location>
</feature>
<dbReference type="InterPro" id="IPR027417">
    <property type="entry name" value="P-loop_NTPase"/>
</dbReference>
<comment type="similarity">
    <text evidence="1">Belongs to the AfsR/DnrI/RedD regulatory family.</text>
</comment>
<dbReference type="Proteomes" id="UP000539313">
    <property type="component" value="Unassembled WGS sequence"/>
</dbReference>
<evidence type="ECO:0000256" key="2">
    <source>
        <dbReference type="ARBA" id="ARBA00023125"/>
    </source>
</evidence>
<dbReference type="GO" id="GO:0043531">
    <property type="term" value="F:ADP binding"/>
    <property type="evidence" value="ECO:0007669"/>
    <property type="project" value="InterPro"/>
</dbReference>
<evidence type="ECO:0000313" key="6">
    <source>
        <dbReference type="Proteomes" id="UP000539313"/>
    </source>
</evidence>
<feature type="DNA-binding region" description="OmpR/PhoB-type" evidence="3">
    <location>
        <begin position="1"/>
        <end position="96"/>
    </location>
</feature>
<dbReference type="InterPro" id="IPR036388">
    <property type="entry name" value="WH-like_DNA-bd_sf"/>
</dbReference>
<dbReference type="InterPro" id="IPR002182">
    <property type="entry name" value="NB-ARC"/>
</dbReference>
<dbReference type="InterPro" id="IPR058852">
    <property type="entry name" value="HTH_77"/>
</dbReference>